<organism evidence="2 3">
    <name type="scientific">Pseudoneurospora amorphoporcata</name>
    <dbReference type="NCBI Taxonomy" id="241081"/>
    <lineage>
        <taxon>Eukaryota</taxon>
        <taxon>Fungi</taxon>
        <taxon>Dikarya</taxon>
        <taxon>Ascomycota</taxon>
        <taxon>Pezizomycotina</taxon>
        <taxon>Sordariomycetes</taxon>
        <taxon>Sordariomycetidae</taxon>
        <taxon>Sordariales</taxon>
        <taxon>Sordariaceae</taxon>
        <taxon>Pseudoneurospora</taxon>
    </lineage>
</organism>
<proteinExistence type="predicted"/>
<comment type="caution">
    <text evidence="2">The sequence shown here is derived from an EMBL/GenBank/DDBJ whole genome shotgun (WGS) entry which is preliminary data.</text>
</comment>
<reference evidence="2" key="2">
    <citation type="submission" date="2023-06" db="EMBL/GenBank/DDBJ databases">
        <authorList>
            <consortium name="Lawrence Berkeley National Laboratory"/>
            <person name="Mondo S.J."/>
            <person name="Hensen N."/>
            <person name="Bonometti L."/>
            <person name="Westerberg I."/>
            <person name="Brannstrom I.O."/>
            <person name="Guillou S."/>
            <person name="Cros-Aarteil S."/>
            <person name="Calhoun S."/>
            <person name="Haridas S."/>
            <person name="Kuo A."/>
            <person name="Pangilinan J."/>
            <person name="Riley R."/>
            <person name="Labutti K."/>
            <person name="Andreopoulos B."/>
            <person name="Lipzen A."/>
            <person name="Chen C."/>
            <person name="Yanf M."/>
            <person name="Daum C."/>
            <person name="Ng V."/>
            <person name="Clum A."/>
            <person name="Steindorff A."/>
            <person name="Ohm R."/>
            <person name="Martin F."/>
            <person name="Silar P."/>
            <person name="Natvig D."/>
            <person name="Lalanne C."/>
            <person name="Gautier V."/>
            <person name="Ament-Velasquez S.L."/>
            <person name="Kruys A."/>
            <person name="Hutchinson M.I."/>
            <person name="Powell A.J."/>
            <person name="Barry K."/>
            <person name="Miller A.N."/>
            <person name="Grigoriev I.V."/>
            <person name="Debuchy R."/>
            <person name="Gladieux P."/>
            <person name="Thoren M.H."/>
            <person name="Johannesson H."/>
        </authorList>
    </citation>
    <scope>NUCLEOTIDE SEQUENCE</scope>
    <source>
        <strain evidence="2">CBS 626.80</strain>
    </source>
</reference>
<gene>
    <name evidence="2" type="ORF">QBC32DRAFT_312638</name>
</gene>
<feature type="region of interest" description="Disordered" evidence="1">
    <location>
        <begin position="1"/>
        <end position="84"/>
    </location>
</feature>
<evidence type="ECO:0000313" key="2">
    <source>
        <dbReference type="EMBL" id="KAK3953851.1"/>
    </source>
</evidence>
<accession>A0AAN6NXR0</accession>
<dbReference type="EMBL" id="MU859099">
    <property type="protein sequence ID" value="KAK3953851.1"/>
    <property type="molecule type" value="Genomic_DNA"/>
</dbReference>
<name>A0AAN6NXR0_9PEZI</name>
<dbReference type="Proteomes" id="UP001303222">
    <property type="component" value="Unassembled WGS sequence"/>
</dbReference>
<protein>
    <submittedName>
        <fullName evidence="2">Uncharacterized protein</fullName>
    </submittedName>
</protein>
<dbReference type="Gene3D" id="3.30.160.60">
    <property type="entry name" value="Classic Zinc Finger"/>
    <property type="match status" value="1"/>
</dbReference>
<dbReference type="AlphaFoldDB" id="A0AAN6NXR0"/>
<reference evidence="2" key="1">
    <citation type="journal article" date="2023" name="Mol. Phylogenet. Evol.">
        <title>Genome-scale phylogeny and comparative genomics of the fungal order Sordariales.</title>
        <authorList>
            <person name="Hensen N."/>
            <person name="Bonometti L."/>
            <person name="Westerberg I."/>
            <person name="Brannstrom I.O."/>
            <person name="Guillou S."/>
            <person name="Cros-Aarteil S."/>
            <person name="Calhoun S."/>
            <person name="Haridas S."/>
            <person name="Kuo A."/>
            <person name="Mondo S."/>
            <person name="Pangilinan J."/>
            <person name="Riley R."/>
            <person name="LaButti K."/>
            <person name="Andreopoulos B."/>
            <person name="Lipzen A."/>
            <person name="Chen C."/>
            <person name="Yan M."/>
            <person name="Daum C."/>
            <person name="Ng V."/>
            <person name="Clum A."/>
            <person name="Steindorff A."/>
            <person name="Ohm R.A."/>
            <person name="Martin F."/>
            <person name="Silar P."/>
            <person name="Natvig D.O."/>
            <person name="Lalanne C."/>
            <person name="Gautier V."/>
            <person name="Ament-Velasquez S.L."/>
            <person name="Kruys A."/>
            <person name="Hutchinson M.I."/>
            <person name="Powell A.J."/>
            <person name="Barry K."/>
            <person name="Miller A.N."/>
            <person name="Grigoriev I.V."/>
            <person name="Debuchy R."/>
            <person name="Gladieux P."/>
            <person name="Hiltunen Thoren M."/>
            <person name="Johannesson H."/>
        </authorList>
    </citation>
    <scope>NUCLEOTIDE SEQUENCE</scope>
    <source>
        <strain evidence="2">CBS 626.80</strain>
    </source>
</reference>
<evidence type="ECO:0000256" key="1">
    <source>
        <dbReference type="SAM" id="MobiDB-lite"/>
    </source>
</evidence>
<evidence type="ECO:0000313" key="3">
    <source>
        <dbReference type="Proteomes" id="UP001303222"/>
    </source>
</evidence>
<feature type="compositionally biased region" description="Low complexity" evidence="1">
    <location>
        <begin position="22"/>
        <end position="31"/>
    </location>
</feature>
<keyword evidence="3" id="KW-1185">Reference proteome</keyword>
<sequence length="169" mass="17975">MLHPAVLDADDGTRDKPPSPISTPQQSTPSSTEDEEGTEKQETPGPSPASATPASTHNKVDNFQAIVGQAHGPQDAQQVSGAARNSGICECGTDVSSMKPRDVKRHRNSLTHRKVAGPEASASAMAYHCSVSSCEYAKLRSFTRPDNLKRHIRAMHTVNDDGFVQGKGG</sequence>